<keyword evidence="10" id="KW-1185">Reference proteome</keyword>
<keyword evidence="2 7" id="KW-0813">Transport</keyword>
<evidence type="ECO:0000256" key="5">
    <source>
        <dbReference type="ARBA" id="ARBA00022989"/>
    </source>
</evidence>
<evidence type="ECO:0000259" key="8">
    <source>
        <dbReference type="PROSITE" id="PS50928"/>
    </source>
</evidence>
<dbReference type="GO" id="GO:0005886">
    <property type="term" value="C:plasma membrane"/>
    <property type="evidence" value="ECO:0007669"/>
    <property type="project" value="UniProtKB-SubCell"/>
</dbReference>
<evidence type="ECO:0000256" key="3">
    <source>
        <dbReference type="ARBA" id="ARBA00022475"/>
    </source>
</evidence>
<dbReference type="Gene3D" id="1.10.3720.10">
    <property type="entry name" value="MetI-like"/>
    <property type="match status" value="1"/>
</dbReference>
<keyword evidence="6 7" id="KW-0472">Membrane</keyword>
<feature type="transmembrane region" description="Helical" evidence="7">
    <location>
        <begin position="140"/>
        <end position="159"/>
    </location>
</feature>
<dbReference type="InterPro" id="IPR000515">
    <property type="entry name" value="MetI-like"/>
</dbReference>
<comment type="similarity">
    <text evidence="7">Belongs to the binding-protein-dependent transport system permease family.</text>
</comment>
<keyword evidence="3" id="KW-1003">Cell membrane</keyword>
<dbReference type="PROSITE" id="PS50928">
    <property type="entry name" value="ABC_TM1"/>
    <property type="match status" value="1"/>
</dbReference>
<dbReference type="Proteomes" id="UP000224563">
    <property type="component" value="Unassembled WGS sequence"/>
</dbReference>
<evidence type="ECO:0000313" key="10">
    <source>
        <dbReference type="Proteomes" id="UP000224563"/>
    </source>
</evidence>
<dbReference type="PANTHER" id="PTHR43744:SF9">
    <property type="entry name" value="POLYGALACTURONAN_RHAMNOGALACTURONAN TRANSPORT SYSTEM PERMEASE PROTEIN YTCP"/>
    <property type="match status" value="1"/>
</dbReference>
<proteinExistence type="inferred from homology"/>
<reference evidence="9 10" key="1">
    <citation type="submission" date="2017-10" db="EMBL/GenBank/DDBJ databases">
        <title>Resolving the taxonomy of Roseburia spp., Eubacterium rectale and Agathobacter spp. through phylogenomic analysis.</title>
        <authorList>
            <person name="Sheridan P.O."/>
            <person name="Walker A.W."/>
            <person name="Duncan S.H."/>
            <person name="Scott K.P."/>
            <person name="Toole P.W.O."/>
            <person name="Luis P."/>
            <person name="Flint H.J."/>
        </authorList>
    </citation>
    <scope>NUCLEOTIDE SEQUENCE [LARGE SCALE GENOMIC DNA]</scope>
    <source>
        <strain evidence="9 10">JK623</strain>
    </source>
</reference>
<organism evidence="9 10">
    <name type="scientific">Agathobacter ruminis</name>
    <dbReference type="NCBI Taxonomy" id="1712665"/>
    <lineage>
        <taxon>Bacteria</taxon>
        <taxon>Bacillati</taxon>
        <taxon>Bacillota</taxon>
        <taxon>Clostridia</taxon>
        <taxon>Lachnospirales</taxon>
        <taxon>Lachnospiraceae</taxon>
        <taxon>Agathobacter</taxon>
    </lineage>
</organism>
<protein>
    <submittedName>
        <fullName evidence="9">Sugar ABC transporter permease</fullName>
    </submittedName>
</protein>
<dbReference type="AlphaFoldDB" id="A0A2G3E512"/>
<feature type="transmembrane region" description="Helical" evidence="7">
    <location>
        <begin position="12"/>
        <end position="32"/>
    </location>
</feature>
<gene>
    <name evidence="9" type="ORF">CSX02_03100</name>
</gene>
<feature type="transmembrane region" description="Helical" evidence="7">
    <location>
        <begin position="185"/>
        <end position="208"/>
    </location>
</feature>
<evidence type="ECO:0000256" key="6">
    <source>
        <dbReference type="ARBA" id="ARBA00023136"/>
    </source>
</evidence>
<name>A0A2G3E512_9FIRM</name>
<dbReference type="RefSeq" id="WP_099385593.1">
    <property type="nucleotide sequence ID" value="NZ_JANSWH010000052.1"/>
</dbReference>
<comment type="subcellular location">
    <subcellularLocation>
        <location evidence="1 7">Cell membrane</location>
        <topology evidence="1 7">Multi-pass membrane protein</topology>
    </subcellularLocation>
</comment>
<evidence type="ECO:0000313" key="9">
    <source>
        <dbReference type="EMBL" id="PHU38358.1"/>
    </source>
</evidence>
<comment type="caution">
    <text evidence="9">The sequence shown here is derived from an EMBL/GenBank/DDBJ whole genome shotgun (WGS) entry which is preliminary data.</text>
</comment>
<dbReference type="PANTHER" id="PTHR43744">
    <property type="entry name" value="ABC TRANSPORTER PERMEASE PROTEIN MG189-RELATED-RELATED"/>
    <property type="match status" value="1"/>
</dbReference>
<keyword evidence="4 7" id="KW-0812">Transmembrane</keyword>
<reference evidence="9 10" key="2">
    <citation type="submission" date="2017-10" db="EMBL/GenBank/DDBJ databases">
        <authorList>
            <person name="Banno H."/>
            <person name="Chua N.-H."/>
        </authorList>
    </citation>
    <scope>NUCLEOTIDE SEQUENCE [LARGE SCALE GENOMIC DNA]</scope>
    <source>
        <strain evidence="9 10">JK623</strain>
    </source>
</reference>
<dbReference type="InterPro" id="IPR035906">
    <property type="entry name" value="MetI-like_sf"/>
</dbReference>
<feature type="transmembrane region" description="Helical" evidence="7">
    <location>
        <begin position="113"/>
        <end position="134"/>
    </location>
</feature>
<evidence type="ECO:0000256" key="4">
    <source>
        <dbReference type="ARBA" id="ARBA00022692"/>
    </source>
</evidence>
<keyword evidence="5 7" id="KW-1133">Transmembrane helix</keyword>
<dbReference type="GO" id="GO:0055085">
    <property type="term" value="P:transmembrane transport"/>
    <property type="evidence" value="ECO:0007669"/>
    <property type="project" value="InterPro"/>
</dbReference>
<sequence>MKYKVKAPRVIFMIFAVILMLAITVVSVIPLWHVLMLSLSNPTAVTTNRGLALGILGNLDLNAYKMLLGYKKLWAGYGYTILYIVLSCAFTGVLTVMAGYIFSRRRFRYRNSFMMLISFTMLFNGGMIPTFMVIQKLGMIDTIWAMVIPGSLNVFNIILMRTSMEGISDALEDAARIDGANDFTIMFRIILPLCKATFAVIMLFTAVYKWNDFMSALIYLPRRTDLYPLQMALKEILFRTTKDISTAADATSNSVYAQNIKNAAIIVSTVPILCVYPFVQKYFVTGMTVGAVKS</sequence>
<dbReference type="CDD" id="cd06261">
    <property type="entry name" value="TM_PBP2"/>
    <property type="match status" value="1"/>
</dbReference>
<feature type="transmembrane region" description="Helical" evidence="7">
    <location>
        <begin position="76"/>
        <end position="101"/>
    </location>
</feature>
<dbReference type="EMBL" id="PDYG01000010">
    <property type="protein sequence ID" value="PHU38358.1"/>
    <property type="molecule type" value="Genomic_DNA"/>
</dbReference>
<feature type="domain" description="ABC transmembrane type-1" evidence="8">
    <location>
        <begin position="77"/>
        <end position="279"/>
    </location>
</feature>
<dbReference type="Pfam" id="PF00528">
    <property type="entry name" value="BPD_transp_1"/>
    <property type="match status" value="1"/>
</dbReference>
<feature type="transmembrane region" description="Helical" evidence="7">
    <location>
        <begin position="260"/>
        <end position="279"/>
    </location>
</feature>
<accession>A0A2G3E512</accession>
<dbReference type="SUPFAM" id="SSF161098">
    <property type="entry name" value="MetI-like"/>
    <property type="match status" value="1"/>
</dbReference>
<evidence type="ECO:0000256" key="1">
    <source>
        <dbReference type="ARBA" id="ARBA00004651"/>
    </source>
</evidence>
<evidence type="ECO:0000256" key="2">
    <source>
        <dbReference type="ARBA" id="ARBA00022448"/>
    </source>
</evidence>
<evidence type="ECO:0000256" key="7">
    <source>
        <dbReference type="RuleBase" id="RU363032"/>
    </source>
</evidence>